<dbReference type="EMBL" id="CP001087">
    <property type="protein sequence ID" value="ACN13200.1"/>
    <property type="molecule type" value="Genomic_DNA"/>
</dbReference>
<protein>
    <recommendedName>
        <fullName evidence="8">SAM-dependent methyltransferase</fullName>
    </recommendedName>
</protein>
<dbReference type="HOGENOM" id="CLU_019343_0_0_7"/>
<dbReference type="InterPro" id="IPR051043">
    <property type="entry name" value="Sulfatase_Mod_Factor_Kinase"/>
</dbReference>
<dbReference type="Pfam" id="PF13489">
    <property type="entry name" value="Methyltransf_23"/>
    <property type="match status" value="1"/>
</dbReference>
<name>C0QE83_DESAH</name>
<accession>C0QE83</accession>
<keyword evidence="7" id="KW-1185">Reference proteome</keyword>
<dbReference type="FunFam" id="3.90.1580.10:FF:000006">
    <property type="entry name" value="Generic methyltransferase, putative"/>
    <property type="match status" value="1"/>
</dbReference>
<dbReference type="NCBIfam" id="TIGR04344">
    <property type="entry name" value="ovoA_Nterm"/>
    <property type="match status" value="1"/>
</dbReference>
<reference evidence="6 7" key="1">
    <citation type="journal article" date="2009" name="Environ. Microbiol.">
        <title>Genome sequence of Desulfobacterium autotrophicum HRM2, a marine sulfate reducer oxidizing organic carbon completely to carbon dioxide.</title>
        <authorList>
            <person name="Strittmatter A.W."/>
            <person name="Liesegang H."/>
            <person name="Rabus R."/>
            <person name="Decker I."/>
            <person name="Amann J."/>
            <person name="Andres S."/>
            <person name="Henne A."/>
            <person name="Fricke W.F."/>
            <person name="Martinez-Arias R."/>
            <person name="Bartels D."/>
            <person name="Goesmann A."/>
            <person name="Krause L."/>
            <person name="Puehler A."/>
            <person name="Klenk H.P."/>
            <person name="Richter M."/>
            <person name="Schuler M."/>
            <person name="Gloeckner F.O."/>
            <person name="Meyerdierks A."/>
            <person name="Gottschalk G."/>
            <person name="Amann R."/>
        </authorList>
    </citation>
    <scope>NUCLEOTIDE SEQUENCE [LARGE SCALE GENOMIC DNA]</scope>
    <source>
        <strain evidence="7">ATCC 43914 / DSM 3382 / HRM2</strain>
    </source>
</reference>
<dbReference type="RefSeq" id="WP_012662451.1">
    <property type="nucleotide sequence ID" value="NC_012108.1"/>
</dbReference>
<dbReference type="SUPFAM" id="SSF56436">
    <property type="entry name" value="C-type lectin-like"/>
    <property type="match status" value="1"/>
</dbReference>
<dbReference type="STRING" id="177437.HRM2_00770"/>
<dbReference type="GO" id="GO:0120147">
    <property type="term" value="F:formylglycine-generating oxidase activity"/>
    <property type="evidence" value="ECO:0007669"/>
    <property type="project" value="TreeGrafter"/>
</dbReference>
<dbReference type="PANTHER" id="PTHR23150:SF26">
    <property type="entry name" value="GENERIC METHYLTRANSFERASE"/>
    <property type="match status" value="1"/>
</dbReference>
<dbReference type="CDD" id="cd02440">
    <property type="entry name" value="AdoMet_MTases"/>
    <property type="match status" value="1"/>
</dbReference>
<dbReference type="Pfam" id="PF03781">
    <property type="entry name" value="FGE-sulfatase"/>
    <property type="match status" value="1"/>
</dbReference>
<evidence type="ECO:0008006" key="8">
    <source>
        <dbReference type="Google" id="ProtNLM"/>
    </source>
</evidence>
<dbReference type="Pfam" id="PF12867">
    <property type="entry name" value="DinB_2"/>
    <property type="match status" value="1"/>
</dbReference>
<dbReference type="InterPro" id="IPR016187">
    <property type="entry name" value="CTDL_fold"/>
</dbReference>
<evidence type="ECO:0000259" key="4">
    <source>
        <dbReference type="Pfam" id="PF03781"/>
    </source>
</evidence>
<dbReference type="Gene3D" id="3.40.50.150">
    <property type="entry name" value="Vaccinia Virus protein VP39"/>
    <property type="match status" value="1"/>
</dbReference>
<evidence type="ECO:0000313" key="7">
    <source>
        <dbReference type="Proteomes" id="UP000000442"/>
    </source>
</evidence>
<evidence type="ECO:0000256" key="3">
    <source>
        <dbReference type="ARBA" id="ARBA00037882"/>
    </source>
</evidence>
<sequence>MIQDIRNTRTIILNSGSAEAKKEEIRDYFHATYSIDEQLYETLKDDECFYVRAELLRHPLIFYLGHTAAFYINKLIIAKLIDQRINPRYESMFSVGVDEMSWDDLDESHYDWPTVAEVKAYRDEVRKVVDALITSMPLVMPITWDHPFWTILMGIEHQRIHLETSSVIIRQLPIDQVHMLPLWEICPDTGTAPENELLSVPGGGVNLGKSKDSPLYGWDNEFGQHQKDVWDFSASRYLVSNYEFLKFVADKGYFKSEFWTEEGKRWVDFTKAEHPLFWIKKRDTYQLRTMLQIIEMPWDWPVEVNYLEARAFCNWMGAKHDQSIRLPTEDEWYRLRDLHNIPDQPYWEKAPGNINLEHWASSCPVTRFCFGDFYDIIGNVWQWTETPITGFAGFKVHPFYDDFSTPTFDTRHNLIKGGSWISTGNAATRDSRYAFRRHFFQHAGFRYVQSKQPLEDQQAMYENDRAVSQYCQAHYGEDYYNVENFPLKCASLALGYMMDRPKIKALDLGCAVGRSTFELAREFNSVDGLDFSARFIQVAFQMKQKSSIHFELQEEGDIVSYHEKKLEELGLEQSKHKVAFFQADASNLKPRFTGYDLILAANLIDRLYDPVKFLTTIHSRLNTNGVLVLTSPYTWLEEFTKKENWVGGIRKNGEPYTTLEGLTDILSHHFKMLDAPRDIEFVIRETRRKFQHTISQMTVWEKRSEQAPDTHAV</sequence>
<feature type="domain" description="Sulfatase-modifying factor enzyme-like" evidence="4">
    <location>
        <begin position="195"/>
        <end position="448"/>
    </location>
</feature>
<dbReference type="InterPro" id="IPR005532">
    <property type="entry name" value="SUMF_dom"/>
</dbReference>
<organism evidence="6 7">
    <name type="scientific">Desulforapulum autotrophicum (strain ATCC 43914 / DSM 3382 / VKM B-1955 / HRM2)</name>
    <name type="common">Desulfobacterium autotrophicum</name>
    <dbReference type="NCBI Taxonomy" id="177437"/>
    <lineage>
        <taxon>Bacteria</taxon>
        <taxon>Pseudomonadati</taxon>
        <taxon>Thermodesulfobacteriota</taxon>
        <taxon>Desulfobacteria</taxon>
        <taxon>Desulfobacterales</taxon>
        <taxon>Desulfobacteraceae</taxon>
        <taxon>Desulforapulum</taxon>
    </lineage>
</organism>
<dbReference type="NCBIfam" id="TIGR04345">
    <property type="entry name" value="ovoA_Cterm"/>
    <property type="match status" value="1"/>
</dbReference>
<evidence type="ECO:0000259" key="5">
    <source>
        <dbReference type="Pfam" id="PF12867"/>
    </source>
</evidence>
<proteinExistence type="predicted"/>
<dbReference type="InterPro" id="IPR042095">
    <property type="entry name" value="SUMF_sf"/>
</dbReference>
<keyword evidence="1" id="KW-0560">Oxidoreductase</keyword>
<evidence type="ECO:0000256" key="2">
    <source>
        <dbReference type="ARBA" id="ARBA00023004"/>
    </source>
</evidence>
<dbReference type="InterPro" id="IPR027625">
    <property type="entry name" value="OvoA_Cterm"/>
</dbReference>
<dbReference type="Proteomes" id="UP000000442">
    <property type="component" value="Chromosome"/>
</dbReference>
<gene>
    <name evidence="6" type="ordered locus">HRM2_00770</name>
</gene>
<dbReference type="Gene3D" id="3.90.1580.10">
    <property type="entry name" value="paralog of FGE (formylglycine-generating enzyme)"/>
    <property type="match status" value="1"/>
</dbReference>
<feature type="domain" description="DinB-like" evidence="5">
    <location>
        <begin position="37"/>
        <end position="164"/>
    </location>
</feature>
<dbReference type="InterPro" id="IPR029063">
    <property type="entry name" value="SAM-dependent_MTases_sf"/>
</dbReference>
<dbReference type="PANTHER" id="PTHR23150">
    <property type="entry name" value="SULFATASE MODIFYING FACTOR 1, 2"/>
    <property type="match status" value="1"/>
</dbReference>
<evidence type="ECO:0000313" key="6">
    <source>
        <dbReference type="EMBL" id="ACN13200.1"/>
    </source>
</evidence>
<comment type="pathway">
    <text evidence="3">Amino-acid biosynthesis; ergothioneine biosynthesis.</text>
</comment>
<dbReference type="SUPFAM" id="SSF53335">
    <property type="entry name" value="S-adenosyl-L-methionine-dependent methyltransferases"/>
    <property type="match status" value="1"/>
</dbReference>
<dbReference type="InterPro" id="IPR027577">
    <property type="entry name" value="OvoA_Nterm"/>
</dbReference>
<dbReference type="eggNOG" id="COG1262">
    <property type="taxonomic scope" value="Bacteria"/>
</dbReference>
<dbReference type="eggNOG" id="COG2227">
    <property type="taxonomic scope" value="Bacteria"/>
</dbReference>
<evidence type="ECO:0000256" key="1">
    <source>
        <dbReference type="ARBA" id="ARBA00023002"/>
    </source>
</evidence>
<keyword evidence="2" id="KW-0408">Iron</keyword>
<dbReference type="KEGG" id="dat:HRM2_00770"/>
<dbReference type="AlphaFoldDB" id="C0QE83"/>
<dbReference type="InterPro" id="IPR024775">
    <property type="entry name" value="DinB-like"/>
</dbReference>